<sequence length="145" mass="15497">MTGLRLCLRILRQLYALTCMTLMLRPVSCASCSRMWRVGLGVAAKAALRVSSCLALMVVRGPLRLVPEVCSSFSVLPSLPSSCTSCGSGDRLGSLQAVTAGGETHTPLSGTYITCSIRTEGLCCSSSSKLKEFFKWSLIFSRAAH</sequence>
<keyword evidence="2" id="KW-1185">Reference proteome</keyword>
<reference evidence="2" key="2">
    <citation type="journal article" date="2014" name="Nat. Commun.">
        <title>The cavefish genome reveals candidate genes for eye loss.</title>
        <authorList>
            <person name="McGaugh S.E."/>
            <person name="Gross J.B."/>
            <person name="Aken B."/>
            <person name="Blin M."/>
            <person name="Borowsky R."/>
            <person name="Chalopin D."/>
            <person name="Hinaux H."/>
            <person name="Jeffery W.R."/>
            <person name="Keene A."/>
            <person name="Ma L."/>
            <person name="Minx P."/>
            <person name="Murphy D."/>
            <person name="O'Quin K.E."/>
            <person name="Retaux S."/>
            <person name="Rohner N."/>
            <person name="Searle S.M."/>
            <person name="Stahl B.A."/>
            <person name="Tabin C."/>
            <person name="Volff J.N."/>
            <person name="Yoshizawa M."/>
            <person name="Warren W.C."/>
        </authorList>
    </citation>
    <scope>NUCLEOTIDE SEQUENCE [LARGE SCALE GENOMIC DNA]</scope>
    <source>
        <strain evidence="2">female</strain>
    </source>
</reference>
<reference evidence="2" key="1">
    <citation type="submission" date="2013-03" db="EMBL/GenBank/DDBJ databases">
        <authorList>
            <person name="Jeffery W."/>
            <person name="Warren W."/>
            <person name="Wilson R.K."/>
        </authorList>
    </citation>
    <scope>NUCLEOTIDE SEQUENCE</scope>
    <source>
        <strain evidence="2">female</strain>
    </source>
</reference>
<reference evidence="1" key="3">
    <citation type="submission" date="2025-08" db="UniProtKB">
        <authorList>
            <consortium name="Ensembl"/>
        </authorList>
    </citation>
    <scope>IDENTIFICATION</scope>
</reference>
<reference evidence="1" key="4">
    <citation type="submission" date="2025-09" db="UniProtKB">
        <authorList>
            <consortium name="Ensembl"/>
        </authorList>
    </citation>
    <scope>IDENTIFICATION</scope>
</reference>
<dbReference type="Proteomes" id="UP000018467">
    <property type="component" value="Unassembled WGS sequence"/>
</dbReference>
<accession>A0A3B1J3H9</accession>
<evidence type="ECO:0000313" key="2">
    <source>
        <dbReference type="Proteomes" id="UP000018467"/>
    </source>
</evidence>
<dbReference type="InParanoid" id="A0A3B1J3H9"/>
<evidence type="ECO:0000313" key="1">
    <source>
        <dbReference type="Ensembl" id="ENSAMXP00000036405.1"/>
    </source>
</evidence>
<proteinExistence type="predicted"/>
<protein>
    <submittedName>
        <fullName evidence="1">Uncharacterized protein</fullName>
    </submittedName>
</protein>
<organism evidence="1 2">
    <name type="scientific">Astyanax mexicanus</name>
    <name type="common">Blind cave fish</name>
    <name type="synonym">Astyanax fasciatus mexicanus</name>
    <dbReference type="NCBI Taxonomy" id="7994"/>
    <lineage>
        <taxon>Eukaryota</taxon>
        <taxon>Metazoa</taxon>
        <taxon>Chordata</taxon>
        <taxon>Craniata</taxon>
        <taxon>Vertebrata</taxon>
        <taxon>Euteleostomi</taxon>
        <taxon>Actinopterygii</taxon>
        <taxon>Neopterygii</taxon>
        <taxon>Teleostei</taxon>
        <taxon>Ostariophysi</taxon>
        <taxon>Characiformes</taxon>
        <taxon>Characoidei</taxon>
        <taxon>Acestrorhamphidae</taxon>
        <taxon>Acestrorhamphinae</taxon>
        <taxon>Astyanax</taxon>
    </lineage>
</organism>
<dbReference type="Ensembl" id="ENSAMXT00000046399.1">
    <property type="protein sequence ID" value="ENSAMXP00000036405.1"/>
    <property type="gene ID" value="ENSAMXG00000042677.1"/>
</dbReference>
<dbReference type="Bgee" id="ENSAMXG00000042677">
    <property type="expression patterns" value="Expressed in embryo"/>
</dbReference>
<name>A0A3B1J3H9_ASTMX</name>
<dbReference type="AlphaFoldDB" id="A0A3B1J3H9"/>